<dbReference type="AlphaFoldDB" id="A0A9Q3PGP8"/>
<dbReference type="Proteomes" id="UP000765509">
    <property type="component" value="Unassembled WGS sequence"/>
</dbReference>
<organism evidence="2 3">
    <name type="scientific">Austropuccinia psidii MF-1</name>
    <dbReference type="NCBI Taxonomy" id="1389203"/>
    <lineage>
        <taxon>Eukaryota</taxon>
        <taxon>Fungi</taxon>
        <taxon>Dikarya</taxon>
        <taxon>Basidiomycota</taxon>
        <taxon>Pucciniomycotina</taxon>
        <taxon>Pucciniomycetes</taxon>
        <taxon>Pucciniales</taxon>
        <taxon>Sphaerophragmiaceae</taxon>
        <taxon>Austropuccinia</taxon>
    </lineage>
</organism>
<reference evidence="2" key="1">
    <citation type="submission" date="2021-03" db="EMBL/GenBank/DDBJ databases">
        <title>Draft genome sequence of rust myrtle Austropuccinia psidii MF-1, a brazilian biotype.</title>
        <authorList>
            <person name="Quecine M.C."/>
            <person name="Pachon D.M.R."/>
            <person name="Bonatelli M.L."/>
            <person name="Correr F.H."/>
            <person name="Franceschini L.M."/>
            <person name="Leite T.F."/>
            <person name="Margarido G.R.A."/>
            <person name="Almeida C.A."/>
            <person name="Ferrarezi J.A."/>
            <person name="Labate C.A."/>
        </authorList>
    </citation>
    <scope>NUCLEOTIDE SEQUENCE</scope>
    <source>
        <strain evidence="2">MF-1</strain>
    </source>
</reference>
<keyword evidence="3" id="KW-1185">Reference proteome</keyword>
<accession>A0A9Q3PGP8</accession>
<feature type="compositionally biased region" description="Polar residues" evidence="1">
    <location>
        <begin position="24"/>
        <end position="34"/>
    </location>
</feature>
<name>A0A9Q3PGP8_9BASI</name>
<evidence type="ECO:0000313" key="2">
    <source>
        <dbReference type="EMBL" id="MBW0559581.1"/>
    </source>
</evidence>
<feature type="region of interest" description="Disordered" evidence="1">
    <location>
        <begin position="1"/>
        <end position="34"/>
    </location>
</feature>
<comment type="caution">
    <text evidence="2">The sequence shown here is derived from an EMBL/GenBank/DDBJ whole genome shotgun (WGS) entry which is preliminary data.</text>
</comment>
<evidence type="ECO:0000313" key="3">
    <source>
        <dbReference type="Proteomes" id="UP000765509"/>
    </source>
</evidence>
<protein>
    <submittedName>
        <fullName evidence="2">Uncharacterized protein</fullName>
    </submittedName>
</protein>
<sequence length="99" mass="11162">MRDNTRAHSIRATDSTDDNRIEKQSPQSPTDDPSHCTSVLVYDFTCDPYSLQCFLEDSYRCSTLFTLSYGLWQDSDAAPSVCRSQAGELNTYIINGNPR</sequence>
<gene>
    <name evidence="2" type="ORF">O181_099296</name>
</gene>
<proteinExistence type="predicted"/>
<dbReference type="EMBL" id="AVOT02068315">
    <property type="protein sequence ID" value="MBW0559581.1"/>
    <property type="molecule type" value="Genomic_DNA"/>
</dbReference>
<evidence type="ECO:0000256" key="1">
    <source>
        <dbReference type="SAM" id="MobiDB-lite"/>
    </source>
</evidence>